<evidence type="ECO:0000313" key="1">
    <source>
        <dbReference type="EMBL" id="MBX57158.1"/>
    </source>
</evidence>
<sequence>MQVLSKSHKRWEWKTQSLMITVSRWFRRL</sequence>
<protein>
    <submittedName>
        <fullName evidence="1">Uncharacterized protein</fullName>
    </submittedName>
</protein>
<dbReference type="AlphaFoldDB" id="A0A2P2PR00"/>
<dbReference type="EMBL" id="GGEC01076674">
    <property type="protein sequence ID" value="MBX57158.1"/>
    <property type="molecule type" value="Transcribed_RNA"/>
</dbReference>
<organism evidence="1">
    <name type="scientific">Rhizophora mucronata</name>
    <name type="common">Asiatic mangrove</name>
    <dbReference type="NCBI Taxonomy" id="61149"/>
    <lineage>
        <taxon>Eukaryota</taxon>
        <taxon>Viridiplantae</taxon>
        <taxon>Streptophyta</taxon>
        <taxon>Embryophyta</taxon>
        <taxon>Tracheophyta</taxon>
        <taxon>Spermatophyta</taxon>
        <taxon>Magnoliopsida</taxon>
        <taxon>eudicotyledons</taxon>
        <taxon>Gunneridae</taxon>
        <taxon>Pentapetalae</taxon>
        <taxon>rosids</taxon>
        <taxon>fabids</taxon>
        <taxon>Malpighiales</taxon>
        <taxon>Rhizophoraceae</taxon>
        <taxon>Rhizophora</taxon>
    </lineage>
</organism>
<accession>A0A2P2PR00</accession>
<proteinExistence type="predicted"/>
<name>A0A2P2PR00_RHIMU</name>
<reference evidence="1" key="1">
    <citation type="submission" date="2018-02" db="EMBL/GenBank/DDBJ databases">
        <title>Rhizophora mucronata_Transcriptome.</title>
        <authorList>
            <person name="Meera S.P."/>
            <person name="Sreeshan A."/>
            <person name="Augustine A."/>
        </authorList>
    </citation>
    <scope>NUCLEOTIDE SEQUENCE</scope>
    <source>
        <tissue evidence="1">Leaf</tissue>
    </source>
</reference>